<reference evidence="3" key="1">
    <citation type="submission" date="2013-06" db="EMBL/GenBank/DDBJ databases">
        <authorList>
            <person name="Zhao Q."/>
        </authorList>
    </citation>
    <scope>NUCLEOTIDE SEQUENCE</scope>
    <source>
        <strain evidence="3">cv. W1943</strain>
    </source>
</reference>
<proteinExistence type="predicted"/>
<accession>A0A0E0PWB5</accession>
<feature type="region of interest" description="Disordered" evidence="1">
    <location>
        <begin position="1"/>
        <end position="75"/>
    </location>
</feature>
<feature type="compositionally biased region" description="Low complexity" evidence="1">
    <location>
        <begin position="214"/>
        <end position="226"/>
    </location>
</feature>
<dbReference type="HOGENOM" id="CLU_837806_0_0_1"/>
<sequence>MLKTRHYDRHRTLEAPARPKSPNNRQTEPRARLNTSPQLPKGSTAGWRRPKEGRSPKESRGRHEEDVRAEVRGNKDHVVFHDSGEELRLLQDISYDCSNHHQLYHQCREGDTGVSRRATKECWREEGRKGCGEGEEGNGGVGFNSYRRRVAGGRETTQRGTEKGGGHQGRRKGCRRRGEVTGGQTRRLPARAPEDRPPKPTGAATPPRGHRQSAAHAPAPAPPRVSAALHGCASRLCDGPAASQATRRRSGRLQPRLLRFAPPHDTTAAGALPRSGDGGARSAAAWPGSLAVATPGRRRKSPPPLRLRGGHHRGESPAAAFLARQPALPAVR</sequence>
<feature type="compositionally biased region" description="Basic and acidic residues" evidence="1">
    <location>
        <begin position="156"/>
        <end position="165"/>
    </location>
</feature>
<dbReference type="AlphaFoldDB" id="A0A0E0PWB5"/>
<evidence type="ECO:0000256" key="1">
    <source>
        <dbReference type="SAM" id="MobiDB-lite"/>
    </source>
</evidence>
<dbReference type="Gramene" id="ORUFI06G11140.1">
    <property type="protein sequence ID" value="ORUFI06G11140.1"/>
    <property type="gene ID" value="ORUFI06G11140"/>
</dbReference>
<protein>
    <submittedName>
        <fullName evidence="2">Uncharacterized protein</fullName>
    </submittedName>
</protein>
<feature type="compositionally biased region" description="Basic and acidic residues" evidence="1">
    <location>
        <begin position="49"/>
        <end position="75"/>
    </location>
</feature>
<keyword evidence="3" id="KW-1185">Reference proteome</keyword>
<evidence type="ECO:0000313" key="3">
    <source>
        <dbReference type="Proteomes" id="UP000008022"/>
    </source>
</evidence>
<dbReference type="EnsemblPlants" id="ORUFI06G11140.1">
    <property type="protein sequence ID" value="ORUFI06G11140.1"/>
    <property type="gene ID" value="ORUFI06G11140"/>
</dbReference>
<evidence type="ECO:0000313" key="2">
    <source>
        <dbReference type="EnsemblPlants" id="ORUFI06G11140.1"/>
    </source>
</evidence>
<feature type="region of interest" description="Disordered" evidence="1">
    <location>
        <begin position="239"/>
        <end position="332"/>
    </location>
</feature>
<organism evidence="2 3">
    <name type="scientific">Oryza rufipogon</name>
    <name type="common">Brownbeard rice</name>
    <name type="synonym">Asian wild rice</name>
    <dbReference type="NCBI Taxonomy" id="4529"/>
    <lineage>
        <taxon>Eukaryota</taxon>
        <taxon>Viridiplantae</taxon>
        <taxon>Streptophyta</taxon>
        <taxon>Embryophyta</taxon>
        <taxon>Tracheophyta</taxon>
        <taxon>Spermatophyta</taxon>
        <taxon>Magnoliopsida</taxon>
        <taxon>Liliopsida</taxon>
        <taxon>Poales</taxon>
        <taxon>Poaceae</taxon>
        <taxon>BOP clade</taxon>
        <taxon>Oryzoideae</taxon>
        <taxon>Oryzeae</taxon>
        <taxon>Oryzinae</taxon>
        <taxon>Oryza</taxon>
    </lineage>
</organism>
<name>A0A0E0PWB5_ORYRU</name>
<dbReference type="Proteomes" id="UP000008022">
    <property type="component" value="Unassembled WGS sequence"/>
</dbReference>
<feature type="region of interest" description="Disordered" evidence="1">
    <location>
        <begin position="128"/>
        <end position="226"/>
    </location>
</feature>
<reference evidence="2" key="2">
    <citation type="submission" date="2015-06" db="UniProtKB">
        <authorList>
            <consortium name="EnsemblPlants"/>
        </authorList>
    </citation>
    <scope>IDENTIFICATION</scope>
</reference>